<dbReference type="RefSeq" id="WP_243307638.1">
    <property type="nucleotide sequence ID" value="NZ_JALGBI010000002.1"/>
</dbReference>
<reference evidence="2" key="1">
    <citation type="submission" date="2022-03" db="EMBL/GenBank/DDBJ databases">
        <authorList>
            <person name="Woo C.Y."/>
        </authorList>
    </citation>
    <scope>NUCLEOTIDE SEQUENCE</scope>
    <source>
        <strain evidence="2">CYS-02</strain>
    </source>
</reference>
<evidence type="ECO:0000256" key="1">
    <source>
        <dbReference type="SAM" id="MobiDB-lite"/>
    </source>
</evidence>
<accession>A0A9X2AND7</accession>
<gene>
    <name evidence="2" type="ORF">MMF98_15990</name>
</gene>
<keyword evidence="3" id="KW-1185">Reference proteome</keyword>
<feature type="region of interest" description="Disordered" evidence="1">
    <location>
        <begin position="39"/>
        <end position="75"/>
    </location>
</feature>
<comment type="caution">
    <text evidence="2">The sequence shown here is derived from an EMBL/GenBank/DDBJ whole genome shotgun (WGS) entry which is preliminary data.</text>
</comment>
<evidence type="ECO:0000313" key="2">
    <source>
        <dbReference type="EMBL" id="MCJ0764718.1"/>
    </source>
</evidence>
<sequence length="93" mass="10767">MGLIFAYEPFHMMPRRINSPSNHTRVAAPQKLSRANALLEQRSRGEQRPPMAILEKRKTERKKRGGKPENKNARMMRAFCQRRSLFVGCASKI</sequence>
<dbReference type="Proteomes" id="UP001139447">
    <property type="component" value="Unassembled WGS sequence"/>
</dbReference>
<dbReference type="AlphaFoldDB" id="A0A9X2AND7"/>
<evidence type="ECO:0000313" key="3">
    <source>
        <dbReference type="Proteomes" id="UP001139447"/>
    </source>
</evidence>
<organism evidence="2 3">
    <name type="scientific">Variovorax terrae</name>
    <dbReference type="NCBI Taxonomy" id="2923278"/>
    <lineage>
        <taxon>Bacteria</taxon>
        <taxon>Pseudomonadati</taxon>
        <taxon>Pseudomonadota</taxon>
        <taxon>Betaproteobacteria</taxon>
        <taxon>Burkholderiales</taxon>
        <taxon>Comamonadaceae</taxon>
        <taxon>Variovorax</taxon>
    </lineage>
</organism>
<proteinExistence type="predicted"/>
<name>A0A9X2AND7_9BURK</name>
<protein>
    <submittedName>
        <fullName evidence="2">Uncharacterized protein</fullName>
    </submittedName>
</protein>
<dbReference type="EMBL" id="JALGBI010000002">
    <property type="protein sequence ID" value="MCJ0764718.1"/>
    <property type="molecule type" value="Genomic_DNA"/>
</dbReference>